<accession>A0ABR7SKU8</accession>
<dbReference type="Proteomes" id="UP000642284">
    <property type="component" value="Unassembled WGS sequence"/>
</dbReference>
<protein>
    <submittedName>
        <fullName evidence="1">Uncharacterized protein</fullName>
    </submittedName>
</protein>
<sequence length="65" mass="6881">MNTAKLELAAQRCREAQAALDAALVDLRSEAAAVVREGGDVGEVARITGWKRRYVRGLAKGVKGG</sequence>
<gene>
    <name evidence="1" type="ORF">H9Y04_21990</name>
</gene>
<name>A0ABR7SKU8_9ACTN</name>
<organism evidence="1 2">
    <name type="scientific">Streptomyces polyasparticus</name>
    <dbReference type="NCBI Taxonomy" id="2767826"/>
    <lineage>
        <taxon>Bacteria</taxon>
        <taxon>Bacillati</taxon>
        <taxon>Actinomycetota</taxon>
        <taxon>Actinomycetes</taxon>
        <taxon>Kitasatosporales</taxon>
        <taxon>Streptomycetaceae</taxon>
        <taxon>Streptomyces</taxon>
    </lineage>
</organism>
<keyword evidence="2" id="KW-1185">Reference proteome</keyword>
<evidence type="ECO:0000313" key="2">
    <source>
        <dbReference type="Proteomes" id="UP000642284"/>
    </source>
</evidence>
<proteinExistence type="predicted"/>
<evidence type="ECO:0000313" key="1">
    <source>
        <dbReference type="EMBL" id="MBC9715227.1"/>
    </source>
</evidence>
<dbReference type="RefSeq" id="WP_187815662.1">
    <property type="nucleotide sequence ID" value="NZ_JACTVJ010000010.1"/>
</dbReference>
<dbReference type="EMBL" id="JACTVJ010000010">
    <property type="protein sequence ID" value="MBC9715227.1"/>
    <property type="molecule type" value="Genomic_DNA"/>
</dbReference>
<comment type="caution">
    <text evidence="1">The sequence shown here is derived from an EMBL/GenBank/DDBJ whole genome shotgun (WGS) entry which is preliminary data.</text>
</comment>
<reference evidence="1 2" key="1">
    <citation type="submission" date="2020-08" db="EMBL/GenBank/DDBJ databases">
        <title>Genemic of Streptomyces polyaspartic.</title>
        <authorList>
            <person name="Liu W."/>
        </authorList>
    </citation>
    <scope>NUCLEOTIDE SEQUENCE [LARGE SCALE GENOMIC DNA]</scope>
    <source>
        <strain evidence="1 2">TRM66268-LWL</strain>
    </source>
</reference>